<name>A0AAN9EYH6_CROPI</name>
<gene>
    <name evidence="2" type="ORF">RIF29_18940</name>
</gene>
<dbReference type="AlphaFoldDB" id="A0AAN9EYH6"/>
<proteinExistence type="predicted"/>
<feature type="compositionally biased region" description="Polar residues" evidence="1">
    <location>
        <begin position="1"/>
        <end position="10"/>
    </location>
</feature>
<feature type="compositionally biased region" description="Polar residues" evidence="1">
    <location>
        <begin position="193"/>
        <end position="213"/>
    </location>
</feature>
<keyword evidence="3" id="KW-1185">Reference proteome</keyword>
<feature type="compositionally biased region" description="Low complexity" evidence="1">
    <location>
        <begin position="161"/>
        <end position="171"/>
    </location>
</feature>
<dbReference type="EMBL" id="JAYWIO010000004">
    <property type="protein sequence ID" value="KAK7266297.1"/>
    <property type="molecule type" value="Genomic_DNA"/>
</dbReference>
<evidence type="ECO:0000256" key="1">
    <source>
        <dbReference type="SAM" id="MobiDB-lite"/>
    </source>
</evidence>
<reference evidence="2 3" key="1">
    <citation type="submission" date="2024-01" db="EMBL/GenBank/DDBJ databases">
        <title>The genomes of 5 underutilized Papilionoideae crops provide insights into root nodulation and disease resistanc.</title>
        <authorList>
            <person name="Yuan L."/>
        </authorList>
    </citation>
    <scope>NUCLEOTIDE SEQUENCE [LARGE SCALE GENOMIC DNA]</scope>
    <source>
        <strain evidence="2">ZHUSHIDOU_FW_LH</strain>
        <tissue evidence="2">Leaf</tissue>
    </source>
</reference>
<sequence>MPCTSTTTPVTEAEIQAPAEVGKRGVEENQLVLAGADSMVNDEICSEELEGRLARKDDPVASYDVDVENPFGPWMLVKRPIRRKSMPKPQEGNYSNYLSNHQKAAGMVPTGSRFDSLNVSDDINVNKENAQAGSSEIQNRMKDPLLPKPTNSLKKKAQFEKPSSSKPKPSKALSIQGRPSVAREKDGTPANGKRSSLPTPISSDPTPPVSRSATGRRVTEEERAILHRLSYIQNNEYNQFMADKSKSSVLEEFVVHPSEETKQFVLAQLRKKGSQQIDLGPANDGIVQTSVDDVMMVEEVTPTEAC</sequence>
<feature type="region of interest" description="Disordered" evidence="1">
    <location>
        <begin position="1"/>
        <end position="23"/>
    </location>
</feature>
<accession>A0AAN9EYH6</accession>
<comment type="caution">
    <text evidence="2">The sequence shown here is derived from an EMBL/GenBank/DDBJ whole genome shotgun (WGS) entry which is preliminary data.</text>
</comment>
<protein>
    <submittedName>
        <fullName evidence="2">Uncharacterized protein</fullName>
    </submittedName>
</protein>
<organism evidence="2 3">
    <name type="scientific">Crotalaria pallida</name>
    <name type="common">Smooth rattlebox</name>
    <name type="synonym">Crotalaria striata</name>
    <dbReference type="NCBI Taxonomy" id="3830"/>
    <lineage>
        <taxon>Eukaryota</taxon>
        <taxon>Viridiplantae</taxon>
        <taxon>Streptophyta</taxon>
        <taxon>Embryophyta</taxon>
        <taxon>Tracheophyta</taxon>
        <taxon>Spermatophyta</taxon>
        <taxon>Magnoliopsida</taxon>
        <taxon>eudicotyledons</taxon>
        <taxon>Gunneridae</taxon>
        <taxon>Pentapetalae</taxon>
        <taxon>rosids</taxon>
        <taxon>fabids</taxon>
        <taxon>Fabales</taxon>
        <taxon>Fabaceae</taxon>
        <taxon>Papilionoideae</taxon>
        <taxon>50 kb inversion clade</taxon>
        <taxon>genistoids sensu lato</taxon>
        <taxon>core genistoids</taxon>
        <taxon>Crotalarieae</taxon>
        <taxon>Crotalaria</taxon>
    </lineage>
</organism>
<dbReference type="Proteomes" id="UP001372338">
    <property type="component" value="Unassembled WGS sequence"/>
</dbReference>
<feature type="compositionally biased region" description="Polar residues" evidence="1">
    <location>
        <begin position="129"/>
        <end position="138"/>
    </location>
</feature>
<evidence type="ECO:0000313" key="2">
    <source>
        <dbReference type="EMBL" id="KAK7266297.1"/>
    </source>
</evidence>
<feature type="region of interest" description="Disordered" evidence="1">
    <location>
        <begin position="129"/>
        <end position="219"/>
    </location>
</feature>
<evidence type="ECO:0000313" key="3">
    <source>
        <dbReference type="Proteomes" id="UP001372338"/>
    </source>
</evidence>